<gene>
    <name evidence="1" type="ORF">M9H77_33009</name>
</gene>
<protein>
    <submittedName>
        <fullName evidence="1">Uncharacterized protein</fullName>
    </submittedName>
</protein>
<accession>A0ACC0A5S9</accession>
<evidence type="ECO:0000313" key="1">
    <source>
        <dbReference type="EMBL" id="KAI5655822.1"/>
    </source>
</evidence>
<reference evidence="2" key="1">
    <citation type="journal article" date="2023" name="Nat. Plants">
        <title>Single-cell RNA sequencing provides a high-resolution roadmap for understanding the multicellular compartmentation of specialized metabolism.</title>
        <authorList>
            <person name="Sun S."/>
            <person name="Shen X."/>
            <person name="Li Y."/>
            <person name="Li Y."/>
            <person name="Wang S."/>
            <person name="Li R."/>
            <person name="Zhang H."/>
            <person name="Shen G."/>
            <person name="Guo B."/>
            <person name="Wei J."/>
            <person name="Xu J."/>
            <person name="St-Pierre B."/>
            <person name="Chen S."/>
            <person name="Sun C."/>
        </authorList>
    </citation>
    <scope>NUCLEOTIDE SEQUENCE [LARGE SCALE GENOMIC DNA]</scope>
</reference>
<dbReference type="Proteomes" id="UP001060085">
    <property type="component" value="Linkage Group LG07"/>
</dbReference>
<name>A0ACC0A5S9_CATRO</name>
<sequence length="648" mass="75884">MGLKLFDDDSGDDNEKLNKIEINKEFARRYEHNKKREDLQRLEELKKKGVISEDDDSGSDESSEEEEEDFTSKKKDLKFFDALIKVRNKDPSLKIKEAKLFESESESDEAEGRDDDRDTAMDELKVKKEKMKPMYLKDVVSKHLIEEGPEFEDSEDDKDSNGNHRVGKNKVKSYSEEQEELRRAFLQAVEEAEEGERDGGELLKEKSKTDGVKEGDEDDDFGIGDRLDEYFGSDEKLDSDSMFLKDYFKNRLWMGEGGDKAGGGAELGFSEDEEEIEKQEDYEREYNFRFEENAGDRVMGHSRVVEGSVRKKTNARKLQRERKEERMAQAEFERKEELKHLKNLKKKEMREKLEKIKETAGIGDDGTWLLDEDDLEEEFDPEKYDKKMKAAFDKDYYEAEDIDPEFGSDKEEGGEELEKPDFDKEDEFLGLPKGWEEVDKSNDGFISARERILKLKAENEVDDEQIRETEDEDGKRKKKRKRRPSEVEKAVRDQLLEEYYKLDYEDTVGDLKTRFKYKTIKPKRYGLTTEEILALGDKELNQYVPLKKLAPYRENEWKVPRIKTYQQKQKNKELVQEEASSNVPKTHKKFKGSDAESKQPHTVELNVDKNNLSRKSKRKLRKAELKISNSRLLAYGKIPTKPKNRKNS</sequence>
<dbReference type="EMBL" id="CM044707">
    <property type="protein sequence ID" value="KAI5655822.1"/>
    <property type="molecule type" value="Genomic_DNA"/>
</dbReference>
<comment type="caution">
    <text evidence="1">The sequence shown here is derived from an EMBL/GenBank/DDBJ whole genome shotgun (WGS) entry which is preliminary data.</text>
</comment>
<evidence type="ECO:0000313" key="2">
    <source>
        <dbReference type="Proteomes" id="UP001060085"/>
    </source>
</evidence>
<proteinExistence type="predicted"/>
<keyword evidence="2" id="KW-1185">Reference proteome</keyword>
<organism evidence="1 2">
    <name type="scientific">Catharanthus roseus</name>
    <name type="common">Madagascar periwinkle</name>
    <name type="synonym">Vinca rosea</name>
    <dbReference type="NCBI Taxonomy" id="4058"/>
    <lineage>
        <taxon>Eukaryota</taxon>
        <taxon>Viridiplantae</taxon>
        <taxon>Streptophyta</taxon>
        <taxon>Embryophyta</taxon>
        <taxon>Tracheophyta</taxon>
        <taxon>Spermatophyta</taxon>
        <taxon>Magnoliopsida</taxon>
        <taxon>eudicotyledons</taxon>
        <taxon>Gunneridae</taxon>
        <taxon>Pentapetalae</taxon>
        <taxon>asterids</taxon>
        <taxon>lamiids</taxon>
        <taxon>Gentianales</taxon>
        <taxon>Apocynaceae</taxon>
        <taxon>Rauvolfioideae</taxon>
        <taxon>Vinceae</taxon>
        <taxon>Catharanthinae</taxon>
        <taxon>Catharanthus</taxon>
    </lineage>
</organism>